<dbReference type="Proteomes" id="UP000721954">
    <property type="component" value="Unassembled WGS sequence"/>
</dbReference>
<evidence type="ECO:0000313" key="2">
    <source>
        <dbReference type="EMBL" id="MBO8197321.1"/>
    </source>
</evidence>
<dbReference type="EMBL" id="JAFFZM010000001">
    <property type="protein sequence ID" value="MBO8197321.1"/>
    <property type="molecule type" value="Genomic_DNA"/>
</dbReference>
<gene>
    <name evidence="2" type="ORF">JW613_03185</name>
</gene>
<dbReference type="SUPFAM" id="SSF51735">
    <property type="entry name" value="NAD(P)-binding Rossmann-fold domains"/>
    <property type="match status" value="1"/>
</dbReference>
<protein>
    <submittedName>
        <fullName evidence="2">Uncharacterized protein</fullName>
    </submittedName>
</protein>
<name>A0ABS3XPJ2_9ACTN</name>
<proteinExistence type="predicted"/>
<keyword evidence="3" id="KW-1185">Reference proteome</keyword>
<reference evidence="2 3" key="1">
    <citation type="submission" date="2021-02" db="EMBL/GenBank/DDBJ databases">
        <title>Streptomyces spirodelae sp. nov., isolated from duckweed.</title>
        <authorList>
            <person name="Saimee Y."/>
            <person name="Duangmal K."/>
        </authorList>
    </citation>
    <scope>NUCLEOTIDE SEQUENCE [LARGE SCALE GENOMIC DNA]</scope>
    <source>
        <strain evidence="2 3">DSM 42105</strain>
    </source>
</reference>
<organism evidence="2 3">
    <name type="scientific">Streptomyces smyrnaeus</name>
    <dbReference type="NCBI Taxonomy" id="1387713"/>
    <lineage>
        <taxon>Bacteria</taxon>
        <taxon>Bacillati</taxon>
        <taxon>Actinomycetota</taxon>
        <taxon>Actinomycetes</taxon>
        <taxon>Kitasatosporales</taxon>
        <taxon>Streptomycetaceae</taxon>
        <taxon>Streptomyces</taxon>
    </lineage>
</organism>
<feature type="region of interest" description="Disordered" evidence="1">
    <location>
        <begin position="73"/>
        <end position="95"/>
    </location>
</feature>
<comment type="caution">
    <text evidence="2">The sequence shown here is derived from an EMBL/GenBank/DDBJ whole genome shotgun (WGS) entry which is preliminary data.</text>
</comment>
<evidence type="ECO:0000313" key="3">
    <source>
        <dbReference type="Proteomes" id="UP000721954"/>
    </source>
</evidence>
<evidence type="ECO:0000256" key="1">
    <source>
        <dbReference type="SAM" id="MobiDB-lite"/>
    </source>
</evidence>
<sequence length="197" mass="20724">MYDALAGLHLGTDRSGRSVTLRVLGVRIGVLGESLFGRLLACRLLAVGAHVTAATRTPALWARLRDAAGDRLSLEDDPGSWPSRAPRPPGVDHGPQALISDVRRAPPLPAGEGAGRWCTTVHVRRQAPRHGGFWHDLDALLALGASFAEAVLPVAGEYAAQVTASLEPTEIALFRAGAAEILRLDIAPTETALLTPG</sequence>
<dbReference type="InterPro" id="IPR036291">
    <property type="entry name" value="NAD(P)-bd_dom_sf"/>
</dbReference>
<accession>A0ABS3XPJ2</accession>